<reference evidence="2 3" key="1">
    <citation type="submission" date="2021-02" db="EMBL/GenBank/DDBJ databases">
        <title>Whole genome sequencing of Streptomyces actuosus VRA1.</title>
        <authorList>
            <person name="Sen G."/>
            <person name="Sen A."/>
        </authorList>
    </citation>
    <scope>NUCLEOTIDE SEQUENCE [LARGE SCALE GENOMIC DNA]</scope>
    <source>
        <strain evidence="2 3">VRA1</strain>
    </source>
</reference>
<sequence>MDDGAALSPHERKILADIEQRLQADVELQRTLRSRPRLRVIARRSLAAGVLCTLAALRFPVRRTAYGVRRRCGIRRGAVSAAEGAGESARRSAVCRRPDGAAS</sequence>
<evidence type="ECO:0000313" key="3">
    <source>
        <dbReference type="Proteomes" id="UP000788262"/>
    </source>
</evidence>
<dbReference type="Pfam" id="PF11239">
    <property type="entry name" value="DUF3040"/>
    <property type="match status" value="1"/>
</dbReference>
<evidence type="ECO:0000313" key="2">
    <source>
        <dbReference type="EMBL" id="MBN0048765.1"/>
    </source>
</evidence>
<dbReference type="EMBL" id="JAFFZS010000047">
    <property type="protein sequence ID" value="MBN0048765.1"/>
    <property type="molecule type" value="Genomic_DNA"/>
</dbReference>
<dbReference type="RefSeq" id="WP_205386896.1">
    <property type="nucleotide sequence ID" value="NZ_JAFFZS010000047.1"/>
</dbReference>
<proteinExistence type="predicted"/>
<dbReference type="InterPro" id="IPR021401">
    <property type="entry name" value="DUF3040"/>
</dbReference>
<dbReference type="Proteomes" id="UP000788262">
    <property type="component" value="Unassembled WGS sequence"/>
</dbReference>
<evidence type="ECO:0000256" key="1">
    <source>
        <dbReference type="SAM" id="MobiDB-lite"/>
    </source>
</evidence>
<organism evidence="2 3">
    <name type="scientific">Streptomyces actuosus</name>
    <dbReference type="NCBI Taxonomy" id="1885"/>
    <lineage>
        <taxon>Bacteria</taxon>
        <taxon>Bacillati</taxon>
        <taxon>Actinomycetota</taxon>
        <taxon>Actinomycetes</taxon>
        <taxon>Kitasatosporales</taxon>
        <taxon>Streptomycetaceae</taxon>
        <taxon>Streptomyces</taxon>
    </lineage>
</organism>
<gene>
    <name evidence="2" type="ORF">JS756_32725</name>
</gene>
<keyword evidence="3" id="KW-1185">Reference proteome</keyword>
<feature type="region of interest" description="Disordered" evidence="1">
    <location>
        <begin position="82"/>
        <end position="103"/>
    </location>
</feature>
<comment type="caution">
    <text evidence="2">The sequence shown here is derived from an EMBL/GenBank/DDBJ whole genome shotgun (WGS) entry which is preliminary data.</text>
</comment>
<accession>A0ABS2W0V4</accession>
<protein>
    <submittedName>
        <fullName evidence="2">DUF3040 domain-containing protein</fullName>
    </submittedName>
</protein>
<name>A0ABS2W0V4_STRAS</name>